<evidence type="ECO:0000313" key="18">
    <source>
        <dbReference type="EMBL" id="TJZ68387.1"/>
    </source>
</evidence>
<dbReference type="InterPro" id="IPR003187">
    <property type="entry name" value="PLipase_A1"/>
</dbReference>
<comment type="similarity">
    <text evidence="3 17">Belongs to the phospholipase A1 family.</text>
</comment>
<comment type="catalytic activity">
    <reaction evidence="1 17">
        <text>a 1,2-diacyl-sn-glycero-3-phosphocholine + H2O = a 2-acyl-sn-glycero-3-phosphocholine + a fatty acid + H(+)</text>
        <dbReference type="Rhea" id="RHEA:18689"/>
        <dbReference type="ChEBI" id="CHEBI:15377"/>
        <dbReference type="ChEBI" id="CHEBI:15378"/>
        <dbReference type="ChEBI" id="CHEBI:28868"/>
        <dbReference type="ChEBI" id="CHEBI:57643"/>
        <dbReference type="ChEBI" id="CHEBI:57875"/>
        <dbReference type="EC" id="3.1.1.32"/>
    </reaction>
</comment>
<keyword evidence="7 16" id="KW-0479">Metal-binding</keyword>
<protein>
    <recommendedName>
        <fullName evidence="17">Phospholipase A1</fullName>
        <ecNumber evidence="17">3.1.1.32</ecNumber>
        <ecNumber evidence="17">3.1.1.4</ecNumber>
    </recommendedName>
    <alternativeName>
        <fullName evidence="17">Phosphatidylcholine 1-acylhydrolase</fullName>
    </alternativeName>
</protein>
<dbReference type="RefSeq" id="WP_136774408.1">
    <property type="nucleotide sequence ID" value="NZ_CP156074.1"/>
</dbReference>
<organism evidence="18 19">
    <name type="scientific">Chitiniphilus eburneus</name>
    <dbReference type="NCBI Taxonomy" id="2571148"/>
    <lineage>
        <taxon>Bacteria</taxon>
        <taxon>Pseudomonadati</taxon>
        <taxon>Pseudomonadota</taxon>
        <taxon>Betaproteobacteria</taxon>
        <taxon>Neisseriales</taxon>
        <taxon>Chitinibacteraceae</taxon>
        <taxon>Chitiniphilus</taxon>
    </lineage>
</organism>
<keyword evidence="6" id="KW-0812">Transmembrane</keyword>
<dbReference type="PANTHER" id="PTHR40457:SF1">
    <property type="entry name" value="PHOSPHOLIPASE A1"/>
    <property type="match status" value="1"/>
</dbReference>
<dbReference type="GO" id="GO:0008970">
    <property type="term" value="F:phospholipase A1 activity"/>
    <property type="evidence" value="ECO:0007669"/>
    <property type="project" value="UniProtKB-EC"/>
</dbReference>
<dbReference type="Pfam" id="PF02253">
    <property type="entry name" value="PLA1"/>
    <property type="match status" value="1"/>
</dbReference>
<evidence type="ECO:0000256" key="16">
    <source>
        <dbReference type="PIRSR" id="PIRSR603187-2"/>
    </source>
</evidence>
<evidence type="ECO:0000256" key="15">
    <source>
        <dbReference type="PIRSR" id="PIRSR603187-1"/>
    </source>
</evidence>
<evidence type="ECO:0000256" key="10">
    <source>
        <dbReference type="ARBA" id="ARBA00022837"/>
    </source>
</evidence>
<dbReference type="GO" id="GO:0016042">
    <property type="term" value="P:lipid catabolic process"/>
    <property type="evidence" value="ECO:0007669"/>
    <property type="project" value="UniProtKB-KW"/>
</dbReference>
<evidence type="ECO:0000256" key="13">
    <source>
        <dbReference type="ARBA" id="ARBA00023136"/>
    </source>
</evidence>
<comment type="catalytic activity">
    <reaction evidence="2 17">
        <text>a 1,2-diacyl-sn-glycero-3-phosphocholine + H2O = a 1-acyl-sn-glycero-3-phosphocholine + a fatty acid + H(+)</text>
        <dbReference type="Rhea" id="RHEA:15801"/>
        <dbReference type="ChEBI" id="CHEBI:15377"/>
        <dbReference type="ChEBI" id="CHEBI:15378"/>
        <dbReference type="ChEBI" id="CHEBI:28868"/>
        <dbReference type="ChEBI" id="CHEBI:57643"/>
        <dbReference type="ChEBI" id="CHEBI:58168"/>
        <dbReference type="EC" id="3.1.1.4"/>
    </reaction>
</comment>
<comment type="subcellular location">
    <subcellularLocation>
        <location evidence="17">Cell outer membrane</location>
        <topology evidence="17">Multi-pass membrane protein</topology>
    </subcellularLocation>
    <text evidence="17">One of the very few enzymes located there.</text>
</comment>
<evidence type="ECO:0000256" key="6">
    <source>
        <dbReference type="ARBA" id="ARBA00022692"/>
    </source>
</evidence>
<evidence type="ECO:0000256" key="11">
    <source>
        <dbReference type="ARBA" id="ARBA00022963"/>
    </source>
</evidence>
<evidence type="ECO:0000256" key="9">
    <source>
        <dbReference type="ARBA" id="ARBA00022801"/>
    </source>
</evidence>
<feature type="signal peptide" evidence="17">
    <location>
        <begin position="1"/>
        <end position="21"/>
    </location>
</feature>
<sequence>MRYARTVACLLACAPVGAGLAAETVFLPGGVGAATVDVLYVNRGTEVKQVTPMATLTCPGSRPCELVGPAVPFELAPESARLVRYAFSKTEEPPVPKAADLPQVAVATPTETQIQNTSLLNYSAARFGAHDPMYFLFSPNGDDARFQFGFRYQVFDPDGALAKRYPWLAGLRFAYSQTSLWDIGEESTPFYDTSYKPSFYYERANIAQLPHVGRFDLAYGFRHESNGKGGDESRDLNQLFINPTFTWGDVAQWHFVFSPILGAYITEMDENPDIAGYRGYVDWRFKGGNGQGLTVASLIRYGNKDKGAIQVDVSYPLRQWLGIDFYAYLQYWDGYGESLRSYDERTNSLRLGIGFVR</sequence>
<feature type="binding site" description="in dimeric form" evidence="16">
    <location>
        <position position="187"/>
    </location>
    <ligand>
        <name>Ca(2+)</name>
        <dbReference type="ChEBI" id="CHEBI:29108"/>
        <label>1</label>
    </ligand>
</feature>
<dbReference type="EC" id="3.1.1.32" evidence="17"/>
<gene>
    <name evidence="18" type="ORF">FAZ21_15810</name>
</gene>
<evidence type="ECO:0000256" key="7">
    <source>
        <dbReference type="ARBA" id="ARBA00022723"/>
    </source>
</evidence>
<keyword evidence="10 16" id="KW-0106">Calcium</keyword>
<keyword evidence="8 17" id="KW-0732">Signal</keyword>
<dbReference type="InterPro" id="IPR036541">
    <property type="entry name" value="PLipase_A1_sf"/>
</dbReference>
<keyword evidence="14 17" id="KW-0998">Cell outer membrane</keyword>
<dbReference type="GO" id="GO:0009279">
    <property type="term" value="C:cell outer membrane"/>
    <property type="evidence" value="ECO:0007669"/>
    <property type="project" value="UniProtKB-SubCell"/>
</dbReference>
<evidence type="ECO:0000256" key="1">
    <source>
        <dbReference type="ARBA" id="ARBA00000111"/>
    </source>
</evidence>
<name>A0A4U0PK79_9NEIS</name>
<feature type="binding site" description="in dimeric form" evidence="16">
    <location>
        <position position="233"/>
    </location>
    <ligand>
        <name>Ca(2+)</name>
        <dbReference type="ChEBI" id="CHEBI:29108"/>
        <label>1</label>
    </ligand>
</feature>
<evidence type="ECO:0000256" key="4">
    <source>
        <dbReference type="ARBA" id="ARBA00011702"/>
    </source>
</evidence>
<keyword evidence="13" id="KW-0472">Membrane</keyword>
<evidence type="ECO:0000256" key="2">
    <source>
        <dbReference type="ARBA" id="ARBA00001604"/>
    </source>
</evidence>
<evidence type="ECO:0000256" key="12">
    <source>
        <dbReference type="ARBA" id="ARBA00023098"/>
    </source>
</evidence>
<accession>A0A4U0PK79</accession>
<dbReference type="PRINTS" id="PR01486">
    <property type="entry name" value="PHPHLIPASEA1"/>
</dbReference>
<evidence type="ECO:0000313" key="19">
    <source>
        <dbReference type="Proteomes" id="UP000310016"/>
    </source>
</evidence>
<evidence type="ECO:0000256" key="14">
    <source>
        <dbReference type="ARBA" id="ARBA00023237"/>
    </source>
</evidence>
<keyword evidence="9 17" id="KW-0378">Hydrolase</keyword>
<keyword evidence="11 17" id="KW-0442">Lipid degradation</keyword>
<evidence type="ECO:0000256" key="17">
    <source>
        <dbReference type="RuleBase" id="RU366027"/>
    </source>
</evidence>
<feature type="chain" id="PRO_5020843457" description="Phospholipase A1" evidence="17">
    <location>
        <begin position="22"/>
        <end position="357"/>
    </location>
</feature>
<dbReference type="EC" id="3.1.1.4" evidence="17"/>
<reference evidence="18 19" key="1">
    <citation type="submission" date="2019-04" db="EMBL/GenBank/DDBJ databases">
        <title>Chitiniphilus eburnea sp. nov., a novel chitinolytic bacterium isolated from aquaculture sludge.</title>
        <authorList>
            <person name="Sheng M."/>
        </authorList>
    </citation>
    <scope>NUCLEOTIDE SEQUENCE [LARGE SCALE GENOMIC DNA]</scope>
    <source>
        <strain evidence="18 19">HX-2-15</strain>
    </source>
</reference>
<dbReference type="Gene3D" id="2.40.230.10">
    <property type="entry name" value="Phospholipase A1"/>
    <property type="match status" value="1"/>
</dbReference>
<evidence type="ECO:0000256" key="8">
    <source>
        <dbReference type="ARBA" id="ARBA00022729"/>
    </source>
</evidence>
<dbReference type="GO" id="GO:0046872">
    <property type="term" value="F:metal ion binding"/>
    <property type="evidence" value="ECO:0007669"/>
    <property type="project" value="UniProtKB-KW"/>
</dbReference>
<dbReference type="OrthoDB" id="188433at2"/>
<comment type="caution">
    <text evidence="18">The sequence shown here is derived from an EMBL/GenBank/DDBJ whole genome shotgun (WGS) entry which is preliminary data.</text>
</comment>
<dbReference type="EMBL" id="SUMF01000024">
    <property type="protein sequence ID" value="TJZ68387.1"/>
    <property type="molecule type" value="Genomic_DNA"/>
</dbReference>
<keyword evidence="12 17" id="KW-0443">Lipid metabolism</keyword>
<comment type="function">
    <text evidence="17">Hydrolysis of phosphatidylcholine with phospholipase A2 (EC 3.1.1.4) and phospholipase A1 (EC 3.1.1.32) activities.</text>
</comment>
<keyword evidence="19" id="KW-1185">Reference proteome</keyword>
<evidence type="ECO:0000256" key="3">
    <source>
        <dbReference type="ARBA" id="ARBA00010525"/>
    </source>
</evidence>
<dbReference type="SUPFAM" id="SSF56931">
    <property type="entry name" value="Outer membrane phospholipase A (OMPLA)"/>
    <property type="match status" value="1"/>
</dbReference>
<proteinExistence type="inferred from homology"/>
<dbReference type="AlphaFoldDB" id="A0A4U0PK79"/>
<feature type="active site" description="Proton acceptor" evidence="15">
    <location>
        <position position="223"/>
    </location>
</feature>
<dbReference type="PANTHER" id="PTHR40457">
    <property type="entry name" value="PHOSPHOLIPASE A1"/>
    <property type="match status" value="1"/>
</dbReference>
<dbReference type="Proteomes" id="UP000310016">
    <property type="component" value="Unassembled WGS sequence"/>
</dbReference>
<comment type="subunit">
    <text evidence="4 17">Homodimer; dimerization is reversible, and the dimeric form is the active one.</text>
</comment>
<keyword evidence="5" id="KW-1134">Transmembrane beta strand</keyword>
<dbReference type="GO" id="GO:0004623">
    <property type="term" value="F:phospholipase A2 activity"/>
    <property type="evidence" value="ECO:0007669"/>
    <property type="project" value="UniProtKB-EC"/>
</dbReference>
<evidence type="ECO:0000256" key="5">
    <source>
        <dbReference type="ARBA" id="ARBA00022452"/>
    </source>
</evidence>
<comment type="cofactor">
    <cofactor evidence="17">
        <name>Ca(2+)</name>
        <dbReference type="ChEBI" id="CHEBI:29108"/>
    </cofactor>
    <text evidence="17">Binds 1 Ca(2+) ion per monomer. In the dimeric form the Ca(2+) is bound by different amino acids with binding of each Ca(2+) shared with ligands coming from each monomer. The Ca(2+) ion may have a role in catalysis.</text>
</comment>
<feature type="active site" description="Nucleophile" evidence="15">
    <location>
        <position position="225"/>
    </location>
</feature>